<gene>
    <name evidence="2" type="ORF">SLEP1_g304</name>
</gene>
<dbReference type="Proteomes" id="UP001054252">
    <property type="component" value="Unassembled WGS sequence"/>
</dbReference>
<organism evidence="2 3">
    <name type="scientific">Rubroshorea leprosula</name>
    <dbReference type="NCBI Taxonomy" id="152421"/>
    <lineage>
        <taxon>Eukaryota</taxon>
        <taxon>Viridiplantae</taxon>
        <taxon>Streptophyta</taxon>
        <taxon>Embryophyta</taxon>
        <taxon>Tracheophyta</taxon>
        <taxon>Spermatophyta</taxon>
        <taxon>Magnoliopsida</taxon>
        <taxon>eudicotyledons</taxon>
        <taxon>Gunneridae</taxon>
        <taxon>Pentapetalae</taxon>
        <taxon>rosids</taxon>
        <taxon>malvids</taxon>
        <taxon>Malvales</taxon>
        <taxon>Dipterocarpaceae</taxon>
        <taxon>Rubroshorea</taxon>
    </lineage>
</organism>
<dbReference type="SUPFAM" id="SSF81383">
    <property type="entry name" value="F-box domain"/>
    <property type="match status" value="1"/>
</dbReference>
<evidence type="ECO:0000313" key="2">
    <source>
        <dbReference type="EMBL" id="GKU85669.1"/>
    </source>
</evidence>
<evidence type="ECO:0000259" key="1">
    <source>
        <dbReference type="SMART" id="SM00256"/>
    </source>
</evidence>
<dbReference type="PANTHER" id="PTHR44259:SF15">
    <property type="entry name" value="F-BOX PROTEIN KIB2-RELATED"/>
    <property type="match status" value="1"/>
</dbReference>
<keyword evidence="3" id="KW-1185">Reference proteome</keyword>
<dbReference type="InterPro" id="IPR005174">
    <property type="entry name" value="KIB1-4_b-propeller"/>
</dbReference>
<dbReference type="Pfam" id="PF00646">
    <property type="entry name" value="F-box"/>
    <property type="match status" value="1"/>
</dbReference>
<dbReference type="EMBL" id="BPVZ01000001">
    <property type="protein sequence ID" value="GKU85669.1"/>
    <property type="molecule type" value="Genomic_DNA"/>
</dbReference>
<dbReference type="InterPro" id="IPR036047">
    <property type="entry name" value="F-box-like_dom_sf"/>
</dbReference>
<dbReference type="InterPro" id="IPR050942">
    <property type="entry name" value="F-box_BR-signaling"/>
</dbReference>
<dbReference type="SMART" id="SM00256">
    <property type="entry name" value="FBOX"/>
    <property type="match status" value="1"/>
</dbReference>
<dbReference type="Pfam" id="PF03478">
    <property type="entry name" value="Beta-prop_KIB1-4"/>
    <property type="match status" value="1"/>
</dbReference>
<dbReference type="InterPro" id="IPR001810">
    <property type="entry name" value="F-box_dom"/>
</dbReference>
<comment type="caution">
    <text evidence="2">The sequence shown here is derived from an EMBL/GenBank/DDBJ whole genome shotgun (WGS) entry which is preliminary data.</text>
</comment>
<evidence type="ECO:0000313" key="3">
    <source>
        <dbReference type="Proteomes" id="UP001054252"/>
    </source>
</evidence>
<proteinExistence type="predicted"/>
<reference evidence="2 3" key="1">
    <citation type="journal article" date="2021" name="Commun. Biol.">
        <title>The genome of Shorea leprosula (Dipterocarpaceae) highlights the ecological relevance of drought in aseasonal tropical rainforests.</title>
        <authorList>
            <person name="Ng K.K.S."/>
            <person name="Kobayashi M.J."/>
            <person name="Fawcett J.A."/>
            <person name="Hatakeyama M."/>
            <person name="Paape T."/>
            <person name="Ng C.H."/>
            <person name="Ang C.C."/>
            <person name="Tnah L.H."/>
            <person name="Lee C.T."/>
            <person name="Nishiyama T."/>
            <person name="Sese J."/>
            <person name="O'Brien M.J."/>
            <person name="Copetti D."/>
            <person name="Mohd Noor M.I."/>
            <person name="Ong R.C."/>
            <person name="Putra M."/>
            <person name="Sireger I.Z."/>
            <person name="Indrioko S."/>
            <person name="Kosugi Y."/>
            <person name="Izuno A."/>
            <person name="Isagi Y."/>
            <person name="Lee S.L."/>
            <person name="Shimizu K.K."/>
        </authorList>
    </citation>
    <scope>NUCLEOTIDE SEQUENCE [LARGE SCALE GENOMIC DNA]</scope>
    <source>
        <strain evidence="2">214</strain>
    </source>
</reference>
<name>A0AAV5HID3_9ROSI</name>
<feature type="domain" description="F-box" evidence="1">
    <location>
        <begin position="28"/>
        <end position="69"/>
    </location>
</feature>
<dbReference type="PANTHER" id="PTHR44259">
    <property type="entry name" value="OS07G0183000 PROTEIN-RELATED"/>
    <property type="match status" value="1"/>
</dbReference>
<sequence>MKKRTNPYATSTPCCNNKRRRNNPEVVLPRAVFESIFERLPLIDIARTKAVSSSWKSSAESLPCSRLQKAPWLLLPPKDEEEENDTQSCRFKNIEENIAYCLKKKTSDLLFKFPCIGSSNGWLVLLDHTTFTPFLFNPFTEVQIQLPSLKSLFNISEIYQTDCGDYEVKFGKQSKYIDLQCLRHSFVSKAILSAEPVGDYCVVLIYNNNGHKLGYFRNGDKSWTEFDNSWSGKVFHGYEDIICFNNMLYAVDRNRGIRAWDLQSHPPVKRMEVTPAISEGANSFGDDDGELCNIRSSYLVESEGKFILVDKFVREGEEILDDCLYRTEQFRLYKLDLDGVQWVKLNSLGDRSLFLGGNHSISISTKDLPTCKRNSIYFTDDYWIRMLFKGWSYGHDNGIYSLEDGSCSQIYGFESENVHPLPCWIVPNSCKFDV</sequence>
<protein>
    <recommendedName>
        <fullName evidence="1">F-box domain-containing protein</fullName>
    </recommendedName>
</protein>
<accession>A0AAV5HID3</accession>
<dbReference type="AlphaFoldDB" id="A0AAV5HID3"/>